<protein>
    <submittedName>
        <fullName evidence="1">OsmC family peroxiredoxin</fullName>
    </submittedName>
</protein>
<name>A0A5Q3QN39_9PSEU</name>
<sequence length="137" mass="14560">MPGTPVQVRRTGEHTFVATNGRGGEVTIGRDGVVDGFTPGELLLAAIAGCSAVTVESLVTRRLGDDAEITFHADRTKEPDDPNTFSAVQVAGEMDLSSLDEQERSKLAEAAHRAIERACTVSRSVERGTPISLDLPE</sequence>
<dbReference type="PANTHER" id="PTHR34352">
    <property type="entry name" value="PROTEIN YHFA"/>
    <property type="match status" value="1"/>
</dbReference>
<proteinExistence type="predicted"/>
<organism evidence="1 2">
    <name type="scientific">Allosaccharopolyspora coralli</name>
    <dbReference type="NCBI Taxonomy" id="2665642"/>
    <lineage>
        <taxon>Bacteria</taxon>
        <taxon>Bacillati</taxon>
        <taxon>Actinomycetota</taxon>
        <taxon>Actinomycetes</taxon>
        <taxon>Pseudonocardiales</taxon>
        <taxon>Pseudonocardiaceae</taxon>
        <taxon>Allosaccharopolyspora</taxon>
    </lineage>
</organism>
<dbReference type="InterPro" id="IPR015946">
    <property type="entry name" value="KH_dom-like_a/b"/>
</dbReference>
<evidence type="ECO:0000313" key="1">
    <source>
        <dbReference type="EMBL" id="QGK72167.1"/>
    </source>
</evidence>
<accession>A0A5Q3QN39</accession>
<dbReference type="PANTHER" id="PTHR34352:SF1">
    <property type="entry name" value="PROTEIN YHFA"/>
    <property type="match status" value="1"/>
</dbReference>
<gene>
    <name evidence="1" type="ORF">GIY23_09345</name>
</gene>
<dbReference type="InterPro" id="IPR036102">
    <property type="entry name" value="OsmC/Ohrsf"/>
</dbReference>
<dbReference type="AlphaFoldDB" id="A0A5Q3QN39"/>
<dbReference type="Pfam" id="PF02566">
    <property type="entry name" value="OsmC"/>
    <property type="match status" value="1"/>
</dbReference>
<dbReference type="SUPFAM" id="SSF82784">
    <property type="entry name" value="OsmC-like"/>
    <property type="match status" value="1"/>
</dbReference>
<dbReference type="KEGG" id="sace:GIY23_09345"/>
<keyword evidence="2" id="KW-1185">Reference proteome</keyword>
<dbReference type="Proteomes" id="UP000371041">
    <property type="component" value="Chromosome"/>
</dbReference>
<dbReference type="EMBL" id="CP045929">
    <property type="protein sequence ID" value="QGK72167.1"/>
    <property type="molecule type" value="Genomic_DNA"/>
</dbReference>
<evidence type="ECO:0000313" key="2">
    <source>
        <dbReference type="Proteomes" id="UP000371041"/>
    </source>
</evidence>
<dbReference type="InterPro" id="IPR003718">
    <property type="entry name" value="OsmC/Ohr_fam"/>
</dbReference>
<reference evidence="2" key="1">
    <citation type="submission" date="2019-11" db="EMBL/GenBank/DDBJ databases">
        <title>The complete genome sequence of Saccharopolyspora sp. E2A.</title>
        <authorList>
            <person name="Zhang G."/>
        </authorList>
    </citation>
    <scope>NUCLEOTIDE SEQUENCE [LARGE SCALE GENOMIC DNA]</scope>
    <source>
        <strain evidence="2">E2A</strain>
    </source>
</reference>
<dbReference type="Gene3D" id="3.30.300.20">
    <property type="match status" value="1"/>
</dbReference>